<dbReference type="InterPro" id="IPR020806">
    <property type="entry name" value="PKS_PP-bd"/>
</dbReference>
<dbReference type="SUPFAM" id="SSF52151">
    <property type="entry name" value="FabD/lysophospholipase-like"/>
    <property type="match status" value="1"/>
</dbReference>
<dbReference type="GO" id="GO:0031177">
    <property type="term" value="F:phosphopantetheine binding"/>
    <property type="evidence" value="ECO:0007669"/>
    <property type="project" value="InterPro"/>
</dbReference>
<dbReference type="PROSITE" id="PS50075">
    <property type="entry name" value="CARRIER"/>
    <property type="match status" value="2"/>
</dbReference>
<keyword evidence="3 8" id="KW-0808">Transferase</keyword>
<dbReference type="InterPro" id="IPR009081">
    <property type="entry name" value="PP-bd_ACP"/>
</dbReference>
<dbReference type="Gene3D" id="3.40.366.10">
    <property type="entry name" value="Malonyl-Coenzyme A Acyl Carrier Protein, domain 2"/>
    <property type="match status" value="1"/>
</dbReference>
<dbReference type="GO" id="GO:0005737">
    <property type="term" value="C:cytoplasm"/>
    <property type="evidence" value="ECO:0007669"/>
    <property type="project" value="TreeGrafter"/>
</dbReference>
<dbReference type="InterPro" id="IPR001227">
    <property type="entry name" value="Ac_transferase_dom_sf"/>
</dbReference>
<dbReference type="SMART" id="SM00824">
    <property type="entry name" value="PKS_TE"/>
    <property type="match status" value="1"/>
</dbReference>
<dbReference type="Pfam" id="PF02801">
    <property type="entry name" value="Ketoacyl-synt_C"/>
    <property type="match status" value="1"/>
</dbReference>
<evidence type="ECO:0000256" key="1">
    <source>
        <dbReference type="ARBA" id="ARBA00022450"/>
    </source>
</evidence>
<dbReference type="GO" id="GO:0004312">
    <property type="term" value="F:fatty acid synthase activity"/>
    <property type="evidence" value="ECO:0007669"/>
    <property type="project" value="TreeGrafter"/>
</dbReference>
<dbReference type="Pfam" id="PF00975">
    <property type="entry name" value="Thioesterase"/>
    <property type="match status" value="1"/>
</dbReference>
<proteinExistence type="predicted"/>
<dbReference type="InterPro" id="IPR036736">
    <property type="entry name" value="ACP-like_sf"/>
</dbReference>
<dbReference type="Gene3D" id="3.30.70.250">
    <property type="entry name" value="Malonyl-CoA ACP transacylase, ACP-binding"/>
    <property type="match status" value="1"/>
</dbReference>
<dbReference type="SMART" id="SM00825">
    <property type="entry name" value="PKS_KS"/>
    <property type="match status" value="1"/>
</dbReference>
<dbReference type="InterPro" id="IPR016039">
    <property type="entry name" value="Thiolase-like"/>
</dbReference>
<dbReference type="SMART" id="SM00823">
    <property type="entry name" value="PKS_PP"/>
    <property type="match status" value="2"/>
</dbReference>
<dbReference type="Pfam" id="PF00109">
    <property type="entry name" value="ketoacyl-synt"/>
    <property type="match status" value="1"/>
</dbReference>
<evidence type="ECO:0000256" key="3">
    <source>
        <dbReference type="ARBA" id="ARBA00022679"/>
    </source>
</evidence>
<feature type="domain" description="Ketosynthase family 3 (KS3)" evidence="7">
    <location>
        <begin position="111"/>
        <end position="534"/>
    </location>
</feature>
<dbReference type="Gene3D" id="1.10.1200.10">
    <property type="entry name" value="ACP-like"/>
    <property type="match status" value="2"/>
</dbReference>
<dbReference type="EMBL" id="CP033896">
    <property type="protein sequence ID" value="AZA12556.1"/>
    <property type="molecule type" value="Genomic_DNA"/>
</dbReference>
<keyword evidence="4" id="KW-0511">Multifunctional enzyme</keyword>
<evidence type="ECO:0000259" key="6">
    <source>
        <dbReference type="PROSITE" id="PS50075"/>
    </source>
</evidence>
<dbReference type="InterPro" id="IPR018201">
    <property type="entry name" value="Ketoacyl_synth_AS"/>
</dbReference>
<dbReference type="RefSeq" id="WP_245992206.1">
    <property type="nucleotide sequence ID" value="NZ_CP033896.1"/>
</dbReference>
<dbReference type="PROSITE" id="PS00606">
    <property type="entry name" value="KS3_1"/>
    <property type="match status" value="1"/>
</dbReference>
<dbReference type="SMART" id="SM01294">
    <property type="entry name" value="PKS_PP_betabranch"/>
    <property type="match status" value="1"/>
</dbReference>
<feature type="domain" description="Carrier" evidence="6">
    <location>
        <begin position="1148"/>
        <end position="1225"/>
    </location>
</feature>
<dbReference type="Pfam" id="PF00550">
    <property type="entry name" value="PP-binding"/>
    <property type="match status" value="1"/>
</dbReference>
<dbReference type="InterPro" id="IPR029058">
    <property type="entry name" value="AB_hydrolase_fold"/>
</dbReference>
<dbReference type="CDD" id="cd00833">
    <property type="entry name" value="PKS"/>
    <property type="match status" value="1"/>
</dbReference>
<dbReference type="Gene3D" id="3.40.50.1820">
    <property type="entry name" value="alpha/beta hydrolase"/>
    <property type="match status" value="1"/>
</dbReference>
<dbReference type="PANTHER" id="PTHR43775">
    <property type="entry name" value="FATTY ACID SYNTHASE"/>
    <property type="match status" value="1"/>
</dbReference>
<evidence type="ECO:0000259" key="7">
    <source>
        <dbReference type="PROSITE" id="PS52004"/>
    </source>
</evidence>
<dbReference type="InterPro" id="IPR016035">
    <property type="entry name" value="Acyl_Trfase/lysoPLipase"/>
</dbReference>
<dbReference type="Pfam" id="PF16197">
    <property type="entry name" value="KAsynt_C_assoc"/>
    <property type="match status" value="1"/>
</dbReference>
<dbReference type="FunFam" id="3.40.47.10:FF:000019">
    <property type="entry name" value="Polyketide synthase type I"/>
    <property type="match status" value="1"/>
</dbReference>
<keyword evidence="1" id="KW-0596">Phosphopantetheine</keyword>
<reference evidence="8 9" key="1">
    <citation type="submission" date="2018-11" db="EMBL/GenBank/DDBJ databases">
        <authorList>
            <person name="Kleinhagauer T."/>
            <person name="Glaeser S.P."/>
            <person name="Spergser J."/>
            <person name="Ruckert C."/>
            <person name="Kaempfer P."/>
            <person name="Busse H.-J."/>
        </authorList>
    </citation>
    <scope>NUCLEOTIDE SEQUENCE [LARGE SCALE GENOMIC DNA]</scope>
    <source>
        <strain evidence="8 9">200CH</strain>
    </source>
</reference>
<keyword evidence="8" id="KW-0012">Acyltransferase</keyword>
<organism evidence="8 9">
    <name type="scientific">Corynebacterium choanae</name>
    <dbReference type="NCBI Taxonomy" id="1862358"/>
    <lineage>
        <taxon>Bacteria</taxon>
        <taxon>Bacillati</taxon>
        <taxon>Actinomycetota</taxon>
        <taxon>Actinomycetes</taxon>
        <taxon>Mycobacteriales</taxon>
        <taxon>Corynebacteriaceae</taxon>
        <taxon>Corynebacterium</taxon>
    </lineage>
</organism>
<dbReference type="SUPFAM" id="SSF47336">
    <property type="entry name" value="ACP-like"/>
    <property type="match status" value="2"/>
</dbReference>
<dbReference type="SUPFAM" id="SSF53901">
    <property type="entry name" value="Thiolase-like"/>
    <property type="match status" value="1"/>
</dbReference>
<gene>
    <name evidence="8" type="primary">ppsA</name>
    <name evidence="8" type="ORF">CCHOA_00635</name>
</gene>
<dbReference type="InterPro" id="IPR014030">
    <property type="entry name" value="Ketoacyl_synth_N"/>
</dbReference>
<dbReference type="Pfam" id="PF00698">
    <property type="entry name" value="Acyl_transf_1"/>
    <property type="match status" value="1"/>
</dbReference>
<dbReference type="KEGG" id="ccho:CCHOA_00635"/>
<accession>A0A3G6J3Q2</accession>
<evidence type="ECO:0000256" key="2">
    <source>
        <dbReference type="ARBA" id="ARBA00022553"/>
    </source>
</evidence>
<dbReference type="Pfam" id="PF23297">
    <property type="entry name" value="ACP_SdgA_C"/>
    <property type="match status" value="1"/>
</dbReference>
<dbReference type="InterPro" id="IPR020802">
    <property type="entry name" value="TesA-like"/>
</dbReference>
<dbReference type="GO" id="GO:0006633">
    <property type="term" value="P:fatty acid biosynthetic process"/>
    <property type="evidence" value="ECO:0007669"/>
    <property type="project" value="InterPro"/>
</dbReference>
<feature type="region of interest" description="Disordered" evidence="5">
    <location>
        <begin position="1228"/>
        <end position="1291"/>
    </location>
</feature>
<dbReference type="Gene3D" id="3.40.47.10">
    <property type="match status" value="1"/>
</dbReference>
<dbReference type="InterPro" id="IPR020841">
    <property type="entry name" value="PKS_Beta-ketoAc_synthase_dom"/>
</dbReference>
<dbReference type="GO" id="GO:0005886">
    <property type="term" value="C:plasma membrane"/>
    <property type="evidence" value="ECO:0007669"/>
    <property type="project" value="TreeGrafter"/>
</dbReference>
<protein>
    <submittedName>
        <fullName evidence="8">Phthiocerol/phenolphthiocerol synthesis polyketide synthase type I PpsA</fullName>
        <ecNumber evidence="8">2.3.1.41</ecNumber>
    </submittedName>
</protein>
<evidence type="ECO:0000313" key="9">
    <source>
        <dbReference type="Proteomes" id="UP000269019"/>
    </source>
</evidence>
<dbReference type="GO" id="GO:0071770">
    <property type="term" value="P:DIM/DIP cell wall layer assembly"/>
    <property type="evidence" value="ECO:0007669"/>
    <property type="project" value="TreeGrafter"/>
</dbReference>
<dbReference type="InterPro" id="IPR032821">
    <property type="entry name" value="PKS_assoc"/>
</dbReference>
<name>A0A3G6J3Q2_9CORY</name>
<feature type="compositionally biased region" description="Polar residues" evidence="5">
    <location>
        <begin position="1228"/>
        <end position="1240"/>
    </location>
</feature>
<dbReference type="InterPro" id="IPR050091">
    <property type="entry name" value="PKS_NRPS_Biosynth_Enz"/>
</dbReference>
<keyword evidence="2" id="KW-0597">Phosphoprotein</keyword>
<feature type="compositionally biased region" description="Low complexity" evidence="5">
    <location>
        <begin position="1249"/>
        <end position="1262"/>
    </location>
</feature>
<evidence type="ECO:0000256" key="4">
    <source>
        <dbReference type="ARBA" id="ARBA00023268"/>
    </source>
</evidence>
<dbReference type="PROSITE" id="PS52004">
    <property type="entry name" value="KS3_2"/>
    <property type="match status" value="1"/>
</dbReference>
<dbReference type="PANTHER" id="PTHR43775:SF37">
    <property type="entry name" value="SI:DKEY-61P9.11"/>
    <property type="match status" value="1"/>
</dbReference>
<keyword evidence="9" id="KW-1185">Reference proteome</keyword>
<dbReference type="EC" id="2.3.1.41" evidence="8"/>
<evidence type="ECO:0000256" key="5">
    <source>
        <dbReference type="SAM" id="MobiDB-lite"/>
    </source>
</evidence>
<evidence type="ECO:0000313" key="8">
    <source>
        <dbReference type="EMBL" id="AZA12556.1"/>
    </source>
</evidence>
<dbReference type="InterPro" id="IPR053778">
    <property type="entry name" value="Pks13"/>
</dbReference>
<dbReference type="InterPro" id="IPR014031">
    <property type="entry name" value="Ketoacyl_synth_C"/>
</dbReference>
<sequence length="1642" mass="173279">MDSAHQQPADMSTSELRAWLSSWVAQATGLDEAAIDGDQPMQNLGLTSRDAVVLSGELEHLLGRQLDATVAYEHPSINALADFLTTAPSAGGVSKRMAAQSTVTRDSRPEQRDIAIVGMAARFPQAESLEQMWDTLVGGVSAVGDLPAGRWSEYANDAVMAEKLKETNVTGGYLSDIASFDAAFFGLSPLEAANMDPQQRIALELAWEALAHARLDAAALKGSNVGVYVGSTNNDYGMLISADPAEAHPYALTGTASSIIANRLSYFFDFTGPSVAVDTACSSSLVAIHHAVRALRDGDCDTALAGGVNILASPFVTTAFGELGVISPSGAIHAFSDDADGFVRGDGAGLLVLKRVADALADGDEIFAVIKGSAVNSDGRSNGITAPKPEAQVDVLARAYADAGVDPQQVDYVEAHGTGTLLGDPIEARALAEVLGSGRDAASPLLLGSAKTNFGHTEAAAGSAGLIKVVLAMQHGVLPPSLHYTAPNRHIDFDAGHLEVVEDPREWPQYSGKPVAGVSGFGFGGTNAHAVVSAFDPADYTDQPHTVQGQLAGGERVYVPISAHLPSRRADQATQLADQIAALVEAGKPVDVSAIARSLARANHGRSTAVVAATTPAELVTRLRALAEGKRVPEVITHDAPSARGVVFAYTGFGSQHRKMAKDLMAISPLFAARIEELNALIEFESGWSLTALIDDDGQTYNTETAQVAITAIQIALTDLLANLGAKPAAVTAMSMGEIAAAYACGGLSAEDAMRVACHRARLMGEGEASLSDDEQGAMAVVELSADQLAELVEQHPQCAGVEPAVYAGPGMTTVGGPRPAVVALGEILEEQGSFFRLLDVKGAGHTSMVEPLLGELAAESAGITPQPITVPLYSSVDEHRCYQPGETVHTVDYFLRCTRGQVYFTQACEDVFGDGFDCVVEISPNPVGLMGLAGTAFAVGKFDAQLLPSLKRKVDPRDSLTDVVTRMWAMGQPVQLRQLLGDGPLQDLPVDPFNRNRFWTAARPSSTATPPLPGSRVRLPDGSLAFSTLADFVPSTAAILEAAAEAYGRGGQVTAVEEHATLPATGEITTVVKKTIGGITIAMYHVDGDNVTFIAEAFAATGVAPATPQQPVLDPGLVTTNPVATDDAAAAQATGLPPVETRLWDPASGETVEQRLMAIVSESMGYEVEDLPAELPLIDLGLDSLMGMRIKNRVENDFQIPPLQVQALRDASVQDVIAMVEELVAQSRNSNTTAGSDTQTDSVEHTAHTTTTPQPTVQGTSETTGKQDSVPTGDTDKPREQAGVGVAPRDASERMVFGTIASILGKAPAGVTSPLGDLTDEQATTIAERLQERSGATITAADVRDAESIEPLANIVRESFETEVEGNIRVLRERPAGSTKPAVFLFHPAGGSSVVYQPLTRRLPDDVPVYGVERLEGTIDERAKAYLEEIETYAQGHPVVLGGWSLGGALAFEVAHQLVDSNVDVAYIALLDTVRPKNPAPNTMEETKARWQRYAAFAKKTYGLEFPVPYELLETAGEDALLDMLETFLATTDASEHGLSAGVLEHQRASFVDNRLLAKLDLNRWQDVTAPVILYRAERMHDGAVELEPAYADIAEDGGWKALRPELEIVHLKGDHLAVVDEPAIGIVGVSLTEKIATIDT</sequence>
<dbReference type="NCBIfam" id="NF040607">
    <property type="entry name" value="mycolic_Pks13"/>
    <property type="match status" value="1"/>
</dbReference>
<dbReference type="Proteomes" id="UP000269019">
    <property type="component" value="Chromosome"/>
</dbReference>
<dbReference type="InterPro" id="IPR001031">
    <property type="entry name" value="Thioesterase"/>
</dbReference>
<feature type="compositionally biased region" description="Polar residues" evidence="5">
    <location>
        <begin position="1263"/>
        <end position="1273"/>
    </location>
</feature>
<dbReference type="GO" id="GO:0004315">
    <property type="term" value="F:3-oxoacyl-[acyl-carrier-protein] synthase activity"/>
    <property type="evidence" value="ECO:0007669"/>
    <property type="project" value="UniProtKB-EC"/>
</dbReference>
<dbReference type="SMART" id="SM00827">
    <property type="entry name" value="PKS_AT"/>
    <property type="match status" value="1"/>
</dbReference>
<dbReference type="SUPFAM" id="SSF55048">
    <property type="entry name" value="Probable ACP-binding domain of malonyl-CoA ACP transacylase"/>
    <property type="match status" value="1"/>
</dbReference>
<feature type="domain" description="Carrier" evidence="6">
    <location>
        <begin position="11"/>
        <end position="88"/>
    </location>
</feature>
<dbReference type="InterPro" id="IPR016036">
    <property type="entry name" value="Malonyl_transacylase_ACP-bd"/>
</dbReference>
<dbReference type="SUPFAM" id="SSF53474">
    <property type="entry name" value="alpha/beta-Hydrolases"/>
    <property type="match status" value="1"/>
</dbReference>
<dbReference type="InterPro" id="IPR014043">
    <property type="entry name" value="Acyl_transferase_dom"/>
</dbReference>